<accession>A0A378K8R3</accession>
<dbReference type="AlphaFoldDB" id="A0A378K8R3"/>
<evidence type="ECO:0000256" key="2">
    <source>
        <dbReference type="ARBA" id="ARBA00022598"/>
    </source>
</evidence>
<dbReference type="SMR" id="A0A378K8R3"/>
<dbReference type="EMBL" id="UGOL01000001">
    <property type="protein sequence ID" value="STX79602.1"/>
    <property type="molecule type" value="Genomic_DNA"/>
</dbReference>
<evidence type="ECO:0000313" key="10">
    <source>
        <dbReference type="EMBL" id="STX79602.1"/>
    </source>
</evidence>
<dbReference type="Pfam" id="PF13500">
    <property type="entry name" value="AAA_26"/>
    <property type="match status" value="1"/>
</dbReference>
<dbReference type="PANTHER" id="PTHR43210:SF5">
    <property type="entry name" value="DETHIOBIOTIN SYNTHETASE"/>
    <property type="match status" value="1"/>
</dbReference>
<keyword evidence="4 8" id="KW-0547">Nucleotide-binding</keyword>
<evidence type="ECO:0000313" key="11">
    <source>
        <dbReference type="Proteomes" id="UP000254631"/>
    </source>
</evidence>
<keyword evidence="7 8" id="KW-0460">Magnesium</keyword>
<dbReference type="GO" id="GO:0042803">
    <property type="term" value="F:protein homodimerization activity"/>
    <property type="evidence" value="ECO:0007669"/>
    <property type="project" value="UniProtKB-ARBA"/>
</dbReference>
<feature type="binding site" evidence="8">
    <location>
        <begin position="12"/>
        <end position="17"/>
    </location>
    <ligand>
        <name>ATP</name>
        <dbReference type="ChEBI" id="CHEBI:30616"/>
    </ligand>
</feature>
<dbReference type="EC" id="6.3.3.3" evidence="8"/>
<gene>
    <name evidence="8 10" type="primary">bioD</name>
    <name evidence="10" type="ORF">NCTC12000_01594</name>
    <name evidence="9" type="ORF">O6C86_07600</name>
</gene>
<feature type="binding site" evidence="8">
    <location>
        <position position="50"/>
    </location>
    <ligand>
        <name>Mg(2+)</name>
        <dbReference type="ChEBI" id="CHEBI:18420"/>
    </ligand>
</feature>
<evidence type="ECO:0000256" key="3">
    <source>
        <dbReference type="ARBA" id="ARBA00022723"/>
    </source>
</evidence>
<dbReference type="CDD" id="cd03109">
    <property type="entry name" value="DTBS"/>
    <property type="match status" value="1"/>
</dbReference>
<feature type="binding site" evidence="8">
    <location>
        <position position="50"/>
    </location>
    <ligand>
        <name>ATP</name>
        <dbReference type="ChEBI" id="CHEBI:30616"/>
    </ligand>
</feature>
<proteinExistence type="inferred from homology"/>
<evidence type="ECO:0000256" key="6">
    <source>
        <dbReference type="ARBA" id="ARBA00022840"/>
    </source>
</evidence>
<evidence type="ECO:0000256" key="8">
    <source>
        <dbReference type="HAMAP-Rule" id="MF_00336"/>
    </source>
</evidence>
<keyword evidence="2 8" id="KW-0436">Ligase</keyword>
<feature type="binding site" evidence="8">
    <location>
        <begin position="170"/>
        <end position="171"/>
    </location>
    <ligand>
        <name>ATP</name>
        <dbReference type="ChEBI" id="CHEBI:30616"/>
    </ligand>
</feature>
<keyword evidence="6 8" id="KW-0067">ATP-binding</keyword>
<dbReference type="RefSeq" id="WP_011946476.1">
    <property type="nucleotide sequence ID" value="NZ_BBUK01000052.1"/>
</dbReference>
<comment type="cofactor">
    <cofactor evidence="8">
        <name>Mg(2+)</name>
        <dbReference type="ChEBI" id="CHEBI:18420"/>
    </cofactor>
</comment>
<reference evidence="9" key="2">
    <citation type="submission" date="2022-12" db="EMBL/GenBank/DDBJ databases">
        <title>Comparative genomics of Legionella pneumophila isolates from the West Bank and Germany support molecular epidemiology of Legionnaires disease.</title>
        <authorList>
            <person name="Zayed A.R."/>
            <person name="Bitar D.M."/>
            <person name="Steinert M."/>
            <person name="Lueck C."/>
            <person name="Brettar I."/>
            <person name="Hoefle M.G."/>
            <person name="Bunk B."/>
        </authorList>
    </citation>
    <scope>NUCLEOTIDE SEQUENCE</scope>
    <source>
        <strain evidence="9">H23</strain>
    </source>
</reference>
<comment type="function">
    <text evidence="8">Catalyzes a mechanistically unusual reaction, the ATP-dependent insertion of CO2 between the N7 and N8 nitrogen atoms of 7,8-diaminopelargonic acid (DAPA, also called 7,8-diammoniononanoate) to form a ureido ring.</text>
</comment>
<dbReference type="InterPro" id="IPR004472">
    <property type="entry name" value="DTB_synth_BioD"/>
</dbReference>
<dbReference type="Proteomes" id="UP001071279">
    <property type="component" value="Unassembled WGS sequence"/>
</dbReference>
<comment type="subcellular location">
    <subcellularLocation>
        <location evidence="8">Cytoplasm</location>
    </subcellularLocation>
</comment>
<comment type="caution">
    <text evidence="8">Lacks conserved residue(s) required for the propagation of feature annotation.</text>
</comment>
<evidence type="ECO:0000256" key="5">
    <source>
        <dbReference type="ARBA" id="ARBA00022756"/>
    </source>
</evidence>
<keyword evidence="3 8" id="KW-0479">Metal-binding</keyword>
<dbReference type="HAMAP" id="MF_00336">
    <property type="entry name" value="BioD"/>
    <property type="match status" value="1"/>
</dbReference>
<keyword evidence="1 8" id="KW-0963">Cytoplasm</keyword>
<comment type="catalytic activity">
    <reaction evidence="8">
        <text>(7R,8S)-7,8-diammoniononanoate + CO2 + ATP = (4R,5S)-dethiobiotin + ADP + phosphate + 3 H(+)</text>
        <dbReference type="Rhea" id="RHEA:15805"/>
        <dbReference type="ChEBI" id="CHEBI:15378"/>
        <dbReference type="ChEBI" id="CHEBI:16526"/>
        <dbReference type="ChEBI" id="CHEBI:30616"/>
        <dbReference type="ChEBI" id="CHEBI:43474"/>
        <dbReference type="ChEBI" id="CHEBI:149469"/>
        <dbReference type="ChEBI" id="CHEBI:149473"/>
        <dbReference type="ChEBI" id="CHEBI:456216"/>
        <dbReference type="EC" id="6.3.3.3"/>
    </reaction>
</comment>
<feature type="binding site" evidence="8">
    <location>
        <position position="110"/>
    </location>
    <ligand>
        <name>Mg(2+)</name>
        <dbReference type="ChEBI" id="CHEBI:18420"/>
    </ligand>
</feature>
<feature type="active site" evidence="8">
    <location>
        <position position="33"/>
    </location>
</feature>
<evidence type="ECO:0000256" key="1">
    <source>
        <dbReference type="ARBA" id="ARBA00022490"/>
    </source>
</evidence>
<dbReference type="InterPro" id="IPR027417">
    <property type="entry name" value="P-loop_NTPase"/>
</dbReference>
<feature type="binding site" evidence="8">
    <location>
        <position position="16"/>
    </location>
    <ligand>
        <name>Mg(2+)</name>
        <dbReference type="ChEBI" id="CHEBI:18420"/>
    </ligand>
</feature>
<dbReference type="PIRSF" id="PIRSF006755">
    <property type="entry name" value="DTB_synth"/>
    <property type="match status" value="1"/>
</dbReference>
<evidence type="ECO:0000256" key="4">
    <source>
        <dbReference type="ARBA" id="ARBA00022741"/>
    </source>
</evidence>
<sequence length="212" mass="23767">MKRYFVTGTDTDCGKTFVTNQLVNYFSSSAAIKPIASGCEYSKNQLVNSDALLHQQQNHLPLEIINPWRFRLPVSPHLSAREDGASIDVHKVADYCLNLQLNDIKKLFIEGAGGLMVPLNEQDTWLDFLKLTRIPVILVVGMKLGCINHTLLTQEVLEINKIKCQGWIANCLDQDMLMLDENISTLEAKLKYPLLARTNYGGKISDICLSSL</sequence>
<dbReference type="GO" id="GO:0005524">
    <property type="term" value="F:ATP binding"/>
    <property type="evidence" value="ECO:0007669"/>
    <property type="project" value="UniProtKB-UniRule"/>
</dbReference>
<evidence type="ECO:0000313" key="9">
    <source>
        <dbReference type="EMBL" id="MCZ4719082.1"/>
    </source>
</evidence>
<feature type="binding site" evidence="8">
    <location>
        <position position="37"/>
    </location>
    <ligand>
        <name>substrate</name>
    </ligand>
</feature>
<evidence type="ECO:0000256" key="7">
    <source>
        <dbReference type="ARBA" id="ARBA00022842"/>
    </source>
</evidence>
<dbReference type="GO" id="GO:0009102">
    <property type="term" value="P:biotin biosynthetic process"/>
    <property type="evidence" value="ECO:0007669"/>
    <property type="project" value="UniProtKB-UniRule"/>
</dbReference>
<dbReference type="NCBIfam" id="TIGR00347">
    <property type="entry name" value="bioD"/>
    <property type="match status" value="1"/>
</dbReference>
<dbReference type="GO" id="GO:0005829">
    <property type="term" value="C:cytosol"/>
    <property type="evidence" value="ECO:0007669"/>
    <property type="project" value="TreeGrafter"/>
</dbReference>
<protein>
    <recommendedName>
        <fullName evidence="8">ATP-dependent dethiobiotin synthetase BioD</fullName>
        <ecNumber evidence="8">6.3.3.3</ecNumber>
    </recommendedName>
    <alternativeName>
        <fullName evidence="8">DTB synthetase</fullName>
        <shortName evidence="8">DTBS</shortName>
    </alternativeName>
    <alternativeName>
        <fullName evidence="8">Dethiobiotin synthase</fullName>
    </alternativeName>
</protein>
<dbReference type="GO" id="GO:0004141">
    <property type="term" value="F:dethiobiotin synthase activity"/>
    <property type="evidence" value="ECO:0007669"/>
    <property type="project" value="UniProtKB-UniRule"/>
</dbReference>
<dbReference type="OMA" id="YPHAPNI"/>
<dbReference type="UniPathway" id="UPA00078">
    <property type="reaction ID" value="UER00161"/>
</dbReference>
<dbReference type="PANTHER" id="PTHR43210">
    <property type="entry name" value="DETHIOBIOTIN SYNTHETASE"/>
    <property type="match status" value="1"/>
</dbReference>
<dbReference type="Proteomes" id="UP000254631">
    <property type="component" value="Unassembled WGS sequence"/>
</dbReference>
<keyword evidence="5 8" id="KW-0093">Biotin biosynthesis</keyword>
<reference evidence="10 11" key="1">
    <citation type="submission" date="2018-06" db="EMBL/GenBank/DDBJ databases">
        <authorList>
            <consortium name="Pathogen Informatics"/>
            <person name="Doyle S."/>
        </authorList>
    </citation>
    <scope>NUCLEOTIDE SEQUENCE [LARGE SCALE GENOMIC DNA]</scope>
    <source>
        <strain evidence="10 11">NCTC12000</strain>
    </source>
</reference>
<comment type="subunit">
    <text evidence="8">Homodimer.</text>
</comment>
<feature type="binding site" evidence="8">
    <location>
        <begin position="110"/>
        <end position="113"/>
    </location>
    <ligand>
        <name>ATP</name>
        <dbReference type="ChEBI" id="CHEBI:30616"/>
    </ligand>
</feature>
<comment type="similarity">
    <text evidence="8">Belongs to the dethiobiotin synthetase family.</text>
</comment>
<dbReference type="EMBL" id="JAPXIC010000040">
    <property type="protein sequence ID" value="MCZ4719082.1"/>
    <property type="molecule type" value="Genomic_DNA"/>
</dbReference>
<dbReference type="Gene3D" id="3.40.50.300">
    <property type="entry name" value="P-loop containing nucleotide triphosphate hydrolases"/>
    <property type="match status" value="1"/>
</dbReference>
<dbReference type="GO" id="GO:0000287">
    <property type="term" value="F:magnesium ion binding"/>
    <property type="evidence" value="ECO:0007669"/>
    <property type="project" value="UniProtKB-UniRule"/>
</dbReference>
<name>A0A378K8R3_LEGPN</name>
<dbReference type="SUPFAM" id="SSF52540">
    <property type="entry name" value="P-loop containing nucleoside triphosphate hydrolases"/>
    <property type="match status" value="1"/>
</dbReference>
<comment type="pathway">
    <text evidence="8">Cofactor biosynthesis; biotin biosynthesis; biotin from 7,8-diaminononanoate: step 1/2.</text>
</comment>
<organism evidence="10 11">
    <name type="scientific">Legionella pneumophila</name>
    <dbReference type="NCBI Taxonomy" id="446"/>
    <lineage>
        <taxon>Bacteria</taxon>
        <taxon>Pseudomonadati</taxon>
        <taxon>Pseudomonadota</taxon>
        <taxon>Gammaproteobacteria</taxon>
        <taxon>Legionellales</taxon>
        <taxon>Legionellaceae</taxon>
        <taxon>Legionella</taxon>
    </lineage>
</organism>
<dbReference type="FunFam" id="3.40.50.300:FF:000292">
    <property type="entry name" value="ATP-dependent dethiobiotin synthetase BioD"/>
    <property type="match status" value="1"/>
</dbReference>